<evidence type="ECO:0000313" key="2">
    <source>
        <dbReference type="EMBL" id="TEB34269.1"/>
    </source>
</evidence>
<proteinExistence type="predicted"/>
<evidence type="ECO:0000313" key="3">
    <source>
        <dbReference type="Proteomes" id="UP000298030"/>
    </source>
</evidence>
<accession>A0A4Y7TL81</accession>
<protein>
    <submittedName>
        <fullName evidence="2">Uncharacterized protein</fullName>
    </submittedName>
</protein>
<organism evidence="2 3">
    <name type="scientific">Coprinellus micaceus</name>
    <name type="common">Glistening ink-cap mushroom</name>
    <name type="synonym">Coprinus micaceus</name>
    <dbReference type="NCBI Taxonomy" id="71717"/>
    <lineage>
        <taxon>Eukaryota</taxon>
        <taxon>Fungi</taxon>
        <taxon>Dikarya</taxon>
        <taxon>Basidiomycota</taxon>
        <taxon>Agaricomycotina</taxon>
        <taxon>Agaricomycetes</taxon>
        <taxon>Agaricomycetidae</taxon>
        <taxon>Agaricales</taxon>
        <taxon>Agaricineae</taxon>
        <taxon>Psathyrellaceae</taxon>
        <taxon>Coprinellus</taxon>
    </lineage>
</organism>
<dbReference type="Proteomes" id="UP000298030">
    <property type="component" value="Unassembled WGS sequence"/>
</dbReference>
<dbReference type="EMBL" id="QPFP01000010">
    <property type="protein sequence ID" value="TEB34269.1"/>
    <property type="molecule type" value="Genomic_DNA"/>
</dbReference>
<keyword evidence="3" id="KW-1185">Reference proteome</keyword>
<feature type="compositionally biased region" description="Pro residues" evidence="1">
    <location>
        <begin position="70"/>
        <end position="86"/>
    </location>
</feature>
<feature type="region of interest" description="Disordered" evidence="1">
    <location>
        <begin position="37"/>
        <end position="145"/>
    </location>
</feature>
<comment type="caution">
    <text evidence="2">The sequence shown here is derived from an EMBL/GenBank/DDBJ whole genome shotgun (WGS) entry which is preliminary data.</text>
</comment>
<dbReference type="AlphaFoldDB" id="A0A4Y7TL81"/>
<reference evidence="2 3" key="1">
    <citation type="journal article" date="2019" name="Nat. Ecol. Evol.">
        <title>Megaphylogeny resolves global patterns of mushroom evolution.</title>
        <authorList>
            <person name="Varga T."/>
            <person name="Krizsan K."/>
            <person name="Foldi C."/>
            <person name="Dima B."/>
            <person name="Sanchez-Garcia M."/>
            <person name="Sanchez-Ramirez S."/>
            <person name="Szollosi G.J."/>
            <person name="Szarkandi J.G."/>
            <person name="Papp V."/>
            <person name="Albert L."/>
            <person name="Andreopoulos W."/>
            <person name="Angelini C."/>
            <person name="Antonin V."/>
            <person name="Barry K.W."/>
            <person name="Bougher N.L."/>
            <person name="Buchanan P."/>
            <person name="Buyck B."/>
            <person name="Bense V."/>
            <person name="Catcheside P."/>
            <person name="Chovatia M."/>
            <person name="Cooper J."/>
            <person name="Damon W."/>
            <person name="Desjardin D."/>
            <person name="Finy P."/>
            <person name="Geml J."/>
            <person name="Haridas S."/>
            <person name="Hughes K."/>
            <person name="Justo A."/>
            <person name="Karasinski D."/>
            <person name="Kautmanova I."/>
            <person name="Kiss B."/>
            <person name="Kocsube S."/>
            <person name="Kotiranta H."/>
            <person name="LaButti K.M."/>
            <person name="Lechner B.E."/>
            <person name="Liimatainen K."/>
            <person name="Lipzen A."/>
            <person name="Lukacs Z."/>
            <person name="Mihaltcheva S."/>
            <person name="Morgado L.N."/>
            <person name="Niskanen T."/>
            <person name="Noordeloos M.E."/>
            <person name="Ohm R.A."/>
            <person name="Ortiz-Santana B."/>
            <person name="Ovrebo C."/>
            <person name="Racz N."/>
            <person name="Riley R."/>
            <person name="Savchenko A."/>
            <person name="Shiryaev A."/>
            <person name="Soop K."/>
            <person name="Spirin V."/>
            <person name="Szebenyi C."/>
            <person name="Tomsovsky M."/>
            <person name="Tulloss R.E."/>
            <person name="Uehling J."/>
            <person name="Grigoriev I.V."/>
            <person name="Vagvolgyi C."/>
            <person name="Papp T."/>
            <person name="Martin F.M."/>
            <person name="Miettinen O."/>
            <person name="Hibbett D.S."/>
            <person name="Nagy L.G."/>
        </authorList>
    </citation>
    <scope>NUCLEOTIDE SEQUENCE [LARGE SCALE GENOMIC DNA]</scope>
    <source>
        <strain evidence="2 3">FP101781</strain>
    </source>
</reference>
<gene>
    <name evidence="2" type="ORF">FA13DRAFT_1729784</name>
</gene>
<evidence type="ECO:0000256" key="1">
    <source>
        <dbReference type="SAM" id="MobiDB-lite"/>
    </source>
</evidence>
<name>A0A4Y7TL81_COPMI</name>
<sequence length="145" mass="15671">MALASCCLPENPCGSRNDRRRSNWPCVLRSSRSVAYCKDQEKRAARESLAAEVTPPPVASETHNSNNSTEPPPPKDPSGEPPPPRWEPQGPSPLELPTNPLSAIPTAEQASREMQCPVGPLEAVGTHPSAFSRLPPYVEGEPNTR</sequence>